<evidence type="ECO:0000256" key="1">
    <source>
        <dbReference type="ARBA" id="ARBA00022801"/>
    </source>
</evidence>
<dbReference type="InterPro" id="IPR036514">
    <property type="entry name" value="SGNH_hydro_sf"/>
</dbReference>
<evidence type="ECO:0000256" key="2">
    <source>
        <dbReference type="SAM" id="SignalP"/>
    </source>
</evidence>
<evidence type="ECO:0000313" key="4">
    <source>
        <dbReference type="EMBL" id="QJE71847.1"/>
    </source>
</evidence>
<dbReference type="SUPFAM" id="SSF52266">
    <property type="entry name" value="SGNH hydrolase"/>
    <property type="match status" value="1"/>
</dbReference>
<accession>A0A858R385</accession>
<dbReference type="PROSITE" id="PS51208">
    <property type="entry name" value="AUTOTRANSPORTER"/>
    <property type="match status" value="1"/>
</dbReference>
<evidence type="ECO:0000259" key="3">
    <source>
        <dbReference type="PROSITE" id="PS51208"/>
    </source>
</evidence>
<keyword evidence="1" id="KW-0378">Hydrolase</keyword>
<dbReference type="Proteomes" id="UP000501891">
    <property type="component" value="Chromosome"/>
</dbReference>
<sequence>MLKRILMATAAAAVAGLAVGAAGAQQLRYSGGTVFGDSLSDTDNFARFLSPALRPGAPYVNGRFSNGPVWLETFGSLRGITMDSRAFGGARAVTRNDATGLATDLTPQVDRFLAGGTTVASDRLVAIWIGGNDYVGVLSAPTPPSTAQVQATIANVANTVATQAGRLYAAGARNFVLVDLPPLGNIPLTSGLPAATRASANQVSDLHSLALAGVAAGLRTQGANAILVDVNGLFRDLLARPSAYGFTNTTIPCFAPVGPGGSLVATGACATAAGTAGTVFFDALHPTTTAHALTAAFVDGTLSAAYEAPSAIATTTQLGIRLFEQANQAIAGRMFGARGGQAASLSGSQMGPDGRFALYAFGSYFKGDAEQRGNQFGYDYDGYNGGVGVDYEVDQNVVAGLAFAYGKGKLDTDGDYAEVDAKSYSVTTYVTAAAGELWGDAFMGYSFNKYDIDRQTRFAFAPTASAEPDGDSYGAGLTVGYTPSMGGLAIGPVASLRYVNTEVDGFTEQGSNLLNLKVEDFDAESLKGSLGVSATGRFGSGGTAIVPTVHVAYEREFLNDDRKVFGTLPSGQPAFANATSPARNQVVGGIGLGVNTGSIGLSLGWEGRFGGSIDDNSFSARVRVGF</sequence>
<dbReference type="PANTHER" id="PTHR45648">
    <property type="entry name" value="GDSL LIPASE/ACYLHYDROLASE FAMILY PROTEIN (AFU_ORTHOLOGUE AFUA_4G14700)"/>
    <property type="match status" value="1"/>
</dbReference>
<name>A0A858R385_9PROT</name>
<dbReference type="GO" id="GO:0016788">
    <property type="term" value="F:hydrolase activity, acting on ester bonds"/>
    <property type="evidence" value="ECO:0007669"/>
    <property type="project" value="InterPro"/>
</dbReference>
<dbReference type="InterPro" id="IPR005546">
    <property type="entry name" value="Autotransporte_beta"/>
</dbReference>
<keyword evidence="2" id="KW-0732">Signal</keyword>
<feature type="chain" id="PRO_5032429363" evidence="2">
    <location>
        <begin position="25"/>
        <end position="626"/>
    </location>
</feature>
<keyword evidence="5" id="KW-1185">Reference proteome</keyword>
<dbReference type="InterPro" id="IPR036709">
    <property type="entry name" value="Autotransporte_beta_dom_sf"/>
</dbReference>
<reference evidence="4" key="1">
    <citation type="submission" date="2020-04" db="EMBL/GenBank/DDBJ databases">
        <title>A desert anoxygenic phototrophic bacterium fixes CO2 using RubisCO under aerobic conditions.</title>
        <authorList>
            <person name="Tang K."/>
        </authorList>
    </citation>
    <scope>NUCLEOTIDE SEQUENCE [LARGE SCALE GENOMIC DNA]</scope>
    <source>
        <strain evidence="4">MIMtkB3</strain>
    </source>
</reference>
<dbReference type="PANTHER" id="PTHR45648:SF22">
    <property type="entry name" value="GDSL LIPASE_ACYLHYDROLASE FAMILY PROTEIN (AFU_ORTHOLOGUE AFUA_4G14700)"/>
    <property type="match status" value="1"/>
</dbReference>
<dbReference type="InterPro" id="IPR051058">
    <property type="entry name" value="GDSL_Est/Lipase"/>
</dbReference>
<feature type="domain" description="Autotransporter" evidence="3">
    <location>
        <begin position="351"/>
        <end position="626"/>
    </location>
</feature>
<evidence type="ECO:0000313" key="5">
    <source>
        <dbReference type="Proteomes" id="UP000501891"/>
    </source>
</evidence>
<dbReference type="EMBL" id="CP051775">
    <property type="protein sequence ID" value="QJE71847.1"/>
    <property type="molecule type" value="Genomic_DNA"/>
</dbReference>
<gene>
    <name evidence="4" type="ORF">HHL28_00830</name>
</gene>
<dbReference type="SUPFAM" id="SSF103515">
    <property type="entry name" value="Autotransporter"/>
    <property type="match status" value="1"/>
</dbReference>
<dbReference type="AlphaFoldDB" id="A0A858R385"/>
<dbReference type="KEGG" id="acru:HHL28_00830"/>
<feature type="signal peptide" evidence="2">
    <location>
        <begin position="1"/>
        <end position="24"/>
    </location>
</feature>
<dbReference type="InterPro" id="IPR001087">
    <property type="entry name" value="GDSL"/>
</dbReference>
<dbReference type="Gene3D" id="2.40.128.130">
    <property type="entry name" value="Autotransporter beta-domain"/>
    <property type="match status" value="1"/>
</dbReference>
<dbReference type="Gene3D" id="3.40.50.1110">
    <property type="entry name" value="SGNH hydrolase"/>
    <property type="match status" value="1"/>
</dbReference>
<dbReference type="Pfam" id="PF03797">
    <property type="entry name" value="Autotransporter"/>
    <property type="match status" value="1"/>
</dbReference>
<proteinExistence type="predicted"/>
<dbReference type="Pfam" id="PF00657">
    <property type="entry name" value="Lipase_GDSL"/>
    <property type="match status" value="1"/>
</dbReference>
<protein>
    <submittedName>
        <fullName evidence="4">Autotransporter domain-containing protein</fullName>
    </submittedName>
</protein>
<dbReference type="CDD" id="cd01846">
    <property type="entry name" value="fatty_acyltransferase_like"/>
    <property type="match status" value="1"/>
</dbReference>
<dbReference type="SMART" id="SM00869">
    <property type="entry name" value="Autotransporter"/>
    <property type="match status" value="1"/>
</dbReference>
<organism evidence="4 5">
    <name type="scientific">Aerophototrophica crusticola</name>
    <dbReference type="NCBI Taxonomy" id="1709002"/>
    <lineage>
        <taxon>Bacteria</taxon>
        <taxon>Pseudomonadati</taxon>
        <taxon>Pseudomonadota</taxon>
        <taxon>Alphaproteobacteria</taxon>
        <taxon>Rhodospirillales</taxon>
        <taxon>Rhodospirillaceae</taxon>
        <taxon>Aerophototrophica</taxon>
    </lineage>
</organism>